<organism evidence="7 9">
    <name type="scientific">Hungatella hathewayi</name>
    <dbReference type="NCBI Taxonomy" id="154046"/>
    <lineage>
        <taxon>Bacteria</taxon>
        <taxon>Bacillati</taxon>
        <taxon>Bacillota</taxon>
        <taxon>Clostridia</taxon>
        <taxon>Lachnospirales</taxon>
        <taxon>Lachnospiraceae</taxon>
        <taxon>Hungatella</taxon>
    </lineage>
</organism>
<dbReference type="PANTHER" id="PTHR43649">
    <property type="entry name" value="ARABINOSE-BINDING PROTEIN-RELATED"/>
    <property type="match status" value="1"/>
</dbReference>
<feature type="signal peptide" evidence="6">
    <location>
        <begin position="1"/>
        <end position="23"/>
    </location>
</feature>
<keyword evidence="3" id="KW-0813">Transport</keyword>
<feature type="compositionally biased region" description="Basic and acidic residues" evidence="5">
    <location>
        <begin position="37"/>
        <end position="52"/>
    </location>
</feature>
<dbReference type="Pfam" id="PF01547">
    <property type="entry name" value="SBP_bac_1"/>
    <property type="match status" value="1"/>
</dbReference>
<feature type="region of interest" description="Disordered" evidence="5">
    <location>
        <begin position="22"/>
        <end position="64"/>
    </location>
</feature>
<dbReference type="PANTHER" id="PTHR43649:SF31">
    <property type="entry name" value="SN-GLYCEROL-3-PHOSPHATE-BINDING PERIPLASMIC PROTEIN UGPB"/>
    <property type="match status" value="1"/>
</dbReference>
<accession>A0A174EF52</accession>
<feature type="chain" id="PRO_5042333853" evidence="6">
    <location>
        <begin position="24"/>
        <end position="468"/>
    </location>
</feature>
<gene>
    <name evidence="7" type="primary">yesO_6</name>
    <name evidence="8" type="ORF">DXD79_03380</name>
    <name evidence="7" type="ORF">ERS852407_02608</name>
</gene>
<dbReference type="PROSITE" id="PS51257">
    <property type="entry name" value="PROKAR_LIPOPROTEIN"/>
    <property type="match status" value="1"/>
</dbReference>
<dbReference type="AlphaFoldDB" id="A0A174EF52"/>
<dbReference type="Proteomes" id="UP000095651">
    <property type="component" value="Unassembled WGS sequence"/>
</dbReference>
<comment type="subcellular location">
    <subcellularLocation>
        <location evidence="1">Cell envelope</location>
    </subcellularLocation>
</comment>
<dbReference type="EMBL" id="CYZE01000005">
    <property type="protein sequence ID" value="CUO35917.1"/>
    <property type="molecule type" value="Genomic_DNA"/>
</dbReference>
<dbReference type="RefSeq" id="WP_055655644.1">
    <property type="nucleotide sequence ID" value="NZ_CABIXC010000005.1"/>
</dbReference>
<evidence type="ECO:0000313" key="7">
    <source>
        <dbReference type="EMBL" id="CUO35917.1"/>
    </source>
</evidence>
<evidence type="ECO:0000256" key="3">
    <source>
        <dbReference type="ARBA" id="ARBA00022448"/>
    </source>
</evidence>
<evidence type="ECO:0000313" key="8">
    <source>
        <dbReference type="EMBL" id="RGJ08444.1"/>
    </source>
</evidence>
<keyword evidence="4 6" id="KW-0732">Signal</keyword>
<dbReference type="Gene3D" id="3.40.190.10">
    <property type="entry name" value="Periplasmic binding protein-like II"/>
    <property type="match status" value="1"/>
</dbReference>
<evidence type="ECO:0000313" key="10">
    <source>
        <dbReference type="Proteomes" id="UP000263014"/>
    </source>
</evidence>
<name>A0A174EF52_9FIRM</name>
<evidence type="ECO:0000256" key="1">
    <source>
        <dbReference type="ARBA" id="ARBA00004196"/>
    </source>
</evidence>
<reference evidence="8 10" key="2">
    <citation type="submission" date="2018-08" db="EMBL/GenBank/DDBJ databases">
        <title>A genome reference for cultivated species of the human gut microbiota.</title>
        <authorList>
            <person name="Zou Y."/>
            <person name="Xue W."/>
            <person name="Luo G."/>
        </authorList>
    </citation>
    <scope>NUCLEOTIDE SEQUENCE [LARGE SCALE GENOMIC DNA]</scope>
    <source>
        <strain evidence="8 10">TM09-12</strain>
    </source>
</reference>
<reference evidence="7 9" key="1">
    <citation type="submission" date="2015-09" db="EMBL/GenBank/DDBJ databases">
        <authorList>
            <consortium name="Pathogen Informatics"/>
        </authorList>
    </citation>
    <scope>NUCLEOTIDE SEQUENCE [LARGE SCALE GENOMIC DNA]</scope>
    <source>
        <strain evidence="7 9">2789STDY5608850</strain>
    </source>
</reference>
<dbReference type="InterPro" id="IPR050490">
    <property type="entry name" value="Bact_solute-bd_prot1"/>
</dbReference>
<sequence length="468" mass="51969">MKKKLSFVLALAMAASVMGGCKGADTAQSASDPSLAAKEEGKESSENEESKNEQPASEQSGEKVHLKWAVKASEAGRAEFEEMAAMAEEACNVDIEIIALPDPGAGEANKLLISLMAGDEFDIVEDAYSNMKQFYEAGVIEDLEPLAEAAGYDIEKIFGDYPASFDGKVYGLPAYVDKAITIYNKEVFDQAGVSYPEAKDWTWEKFIEIGKKLTDEKAGIYGAYNPDWVHYNYMYAMQKGFSHYKEDGTSNYDDPLFKESVKWYYDLGNTEKIQPSYLVQKSKQMPVDYFTTGKVGMSVCGGWTTNWIIDHDKYPRDWKAGVLPMPHPEGEDPSVSVVVSNVWVPTTSKNKERAFEVVKLFAEKQYTLGYGRIPARIDLTDAEIQDYIRDQILPALEPDGITVEDIQAMWFDPDVNIFDEKPVGTASTEIKNIIVDECGLYGIGEQSLDDTVAHIKTKADAAIETAEK</sequence>
<evidence type="ECO:0000256" key="5">
    <source>
        <dbReference type="SAM" id="MobiDB-lite"/>
    </source>
</evidence>
<evidence type="ECO:0000256" key="2">
    <source>
        <dbReference type="ARBA" id="ARBA00008520"/>
    </source>
</evidence>
<protein>
    <submittedName>
        <fullName evidence="7">Extracellular solute-binding protein</fullName>
    </submittedName>
</protein>
<evidence type="ECO:0000256" key="4">
    <source>
        <dbReference type="ARBA" id="ARBA00022729"/>
    </source>
</evidence>
<comment type="similarity">
    <text evidence="2">Belongs to the bacterial solute-binding protein 1 family.</text>
</comment>
<dbReference type="EMBL" id="QSON01000001">
    <property type="protein sequence ID" value="RGJ08444.1"/>
    <property type="molecule type" value="Genomic_DNA"/>
</dbReference>
<dbReference type="SUPFAM" id="SSF53850">
    <property type="entry name" value="Periplasmic binding protein-like II"/>
    <property type="match status" value="1"/>
</dbReference>
<evidence type="ECO:0000313" key="9">
    <source>
        <dbReference type="Proteomes" id="UP000095651"/>
    </source>
</evidence>
<dbReference type="GO" id="GO:0030313">
    <property type="term" value="C:cell envelope"/>
    <property type="evidence" value="ECO:0007669"/>
    <property type="project" value="UniProtKB-SubCell"/>
</dbReference>
<dbReference type="Proteomes" id="UP000263014">
    <property type="component" value="Unassembled WGS sequence"/>
</dbReference>
<dbReference type="InterPro" id="IPR006059">
    <property type="entry name" value="SBP"/>
</dbReference>
<evidence type="ECO:0000256" key="6">
    <source>
        <dbReference type="SAM" id="SignalP"/>
    </source>
</evidence>
<proteinExistence type="inferred from homology"/>